<dbReference type="HOGENOM" id="CLU_040908_4_0_1"/>
<protein>
    <recommendedName>
        <fullName evidence="2">Asl1-like glycosyl hydrolase catalytic domain-containing protein</fullName>
    </recommendedName>
</protein>
<dbReference type="Gene3D" id="3.20.20.80">
    <property type="entry name" value="Glycosidases"/>
    <property type="match status" value="1"/>
</dbReference>
<feature type="region of interest" description="Disordered" evidence="1">
    <location>
        <begin position="1"/>
        <end position="20"/>
    </location>
</feature>
<dbReference type="RefSeq" id="XP_008713333.1">
    <property type="nucleotide sequence ID" value="XM_008715111.1"/>
</dbReference>
<organism evidence="3 4">
    <name type="scientific">Cyphellophora europaea (strain CBS 101466)</name>
    <name type="common">Phialophora europaea</name>
    <dbReference type="NCBI Taxonomy" id="1220924"/>
    <lineage>
        <taxon>Eukaryota</taxon>
        <taxon>Fungi</taxon>
        <taxon>Dikarya</taxon>
        <taxon>Ascomycota</taxon>
        <taxon>Pezizomycotina</taxon>
        <taxon>Eurotiomycetes</taxon>
        <taxon>Chaetothyriomycetidae</taxon>
        <taxon>Chaetothyriales</taxon>
        <taxon>Cyphellophoraceae</taxon>
        <taxon>Cyphellophora</taxon>
    </lineage>
</organism>
<gene>
    <name evidence="3" type="ORF">HMPREF1541_10440</name>
</gene>
<dbReference type="Pfam" id="PF11790">
    <property type="entry name" value="Glyco_hydro_cc"/>
    <property type="match status" value="1"/>
</dbReference>
<dbReference type="VEuPathDB" id="FungiDB:HMPREF1541_10440"/>
<dbReference type="InterPro" id="IPR024655">
    <property type="entry name" value="Asl1_glyco_hydro_catalytic"/>
</dbReference>
<dbReference type="SUPFAM" id="SSF51445">
    <property type="entry name" value="(Trans)glycosidases"/>
    <property type="match status" value="1"/>
</dbReference>
<sequence length="250" mass="27337">MTSIPTADAPMDGDLPTLRGKKGLPYNDPTYLDLIEGRGVSWVYNWKALPDATLPRGIEYVPMCWGPASAELCVQDIQAALASGSTHALSFNEPDHHQQANMTPETAAALHMEIFDAISTAVKIGSPAVTNGAAPMGISWLDSFLNLCVNRCRIDFVTYHWYGATHSLDDLQSHTQAVVELAARYNISKVWLTEFGTHSGNFGEGDFLKGALNVLNTSPSVERYAYFMLAERILLSANRLNELGEIYVGV</sequence>
<dbReference type="InParanoid" id="W2S816"/>
<evidence type="ECO:0000313" key="4">
    <source>
        <dbReference type="Proteomes" id="UP000030752"/>
    </source>
</evidence>
<dbReference type="PANTHER" id="PTHR34154:SF10">
    <property type="entry name" value="ASL1-LIKE GLYCOSYL HYDROLASE CATALYTIC DOMAIN-CONTAINING PROTEIN"/>
    <property type="match status" value="1"/>
</dbReference>
<proteinExistence type="predicted"/>
<dbReference type="InterPro" id="IPR017853">
    <property type="entry name" value="GH"/>
</dbReference>
<name>W2S816_CYPE1</name>
<dbReference type="Proteomes" id="UP000030752">
    <property type="component" value="Unassembled WGS sequence"/>
</dbReference>
<dbReference type="GO" id="GO:0009277">
    <property type="term" value="C:fungal-type cell wall"/>
    <property type="evidence" value="ECO:0007669"/>
    <property type="project" value="TreeGrafter"/>
</dbReference>
<dbReference type="OrthoDB" id="43654at2759"/>
<dbReference type="PANTHER" id="PTHR34154">
    <property type="entry name" value="ALKALI-SENSITIVE LINKAGE PROTEIN 1"/>
    <property type="match status" value="1"/>
</dbReference>
<accession>W2S816</accession>
<keyword evidence="4" id="KW-1185">Reference proteome</keyword>
<reference evidence="3 4" key="1">
    <citation type="submission" date="2013-03" db="EMBL/GenBank/DDBJ databases">
        <title>The Genome Sequence of Phialophora europaea CBS 101466.</title>
        <authorList>
            <consortium name="The Broad Institute Genomics Platform"/>
            <person name="Cuomo C."/>
            <person name="de Hoog S."/>
            <person name="Gorbushina A."/>
            <person name="Walker B."/>
            <person name="Young S.K."/>
            <person name="Zeng Q."/>
            <person name="Gargeya S."/>
            <person name="Fitzgerald M."/>
            <person name="Haas B."/>
            <person name="Abouelleil A."/>
            <person name="Allen A.W."/>
            <person name="Alvarado L."/>
            <person name="Arachchi H.M."/>
            <person name="Berlin A.M."/>
            <person name="Chapman S.B."/>
            <person name="Gainer-Dewar J."/>
            <person name="Goldberg J."/>
            <person name="Griggs A."/>
            <person name="Gujja S."/>
            <person name="Hansen M."/>
            <person name="Howarth C."/>
            <person name="Imamovic A."/>
            <person name="Ireland A."/>
            <person name="Larimer J."/>
            <person name="McCowan C."/>
            <person name="Murphy C."/>
            <person name="Pearson M."/>
            <person name="Poon T.W."/>
            <person name="Priest M."/>
            <person name="Roberts A."/>
            <person name="Saif S."/>
            <person name="Shea T."/>
            <person name="Sisk P."/>
            <person name="Sykes S."/>
            <person name="Wortman J."/>
            <person name="Nusbaum C."/>
            <person name="Birren B."/>
        </authorList>
    </citation>
    <scope>NUCLEOTIDE SEQUENCE [LARGE SCALE GENOMIC DNA]</scope>
    <source>
        <strain evidence="3 4">CBS 101466</strain>
    </source>
</reference>
<feature type="domain" description="Asl1-like glycosyl hydrolase catalytic" evidence="2">
    <location>
        <begin position="35"/>
        <end position="247"/>
    </location>
</feature>
<dbReference type="GeneID" id="19977779"/>
<dbReference type="EMBL" id="KB822714">
    <property type="protein sequence ID" value="ETN44770.1"/>
    <property type="molecule type" value="Genomic_DNA"/>
</dbReference>
<dbReference type="eggNOG" id="ENOG502RXK9">
    <property type="taxonomic scope" value="Eukaryota"/>
</dbReference>
<evidence type="ECO:0000259" key="2">
    <source>
        <dbReference type="Pfam" id="PF11790"/>
    </source>
</evidence>
<evidence type="ECO:0000256" key="1">
    <source>
        <dbReference type="SAM" id="MobiDB-lite"/>
    </source>
</evidence>
<dbReference type="AlphaFoldDB" id="W2S816"/>
<dbReference type="InterPro" id="IPR053183">
    <property type="entry name" value="ASL1"/>
</dbReference>
<dbReference type="GO" id="GO:0071966">
    <property type="term" value="P:fungal-type cell wall polysaccharide metabolic process"/>
    <property type="evidence" value="ECO:0007669"/>
    <property type="project" value="TreeGrafter"/>
</dbReference>
<evidence type="ECO:0000313" key="3">
    <source>
        <dbReference type="EMBL" id="ETN44770.1"/>
    </source>
</evidence>
<dbReference type="STRING" id="1220924.W2S816"/>